<dbReference type="STRING" id="1194083.BN12_770009"/>
<gene>
    <name evidence="7" type="ORF">BN12_770009</name>
</gene>
<dbReference type="PANTHER" id="PTHR23513:SF6">
    <property type="entry name" value="MAJOR FACILITATOR SUPERFAMILY ASSOCIATED DOMAIN-CONTAINING PROTEIN"/>
    <property type="match status" value="1"/>
</dbReference>
<feature type="transmembrane region" description="Helical" evidence="6">
    <location>
        <begin position="115"/>
        <end position="134"/>
    </location>
</feature>
<evidence type="ECO:0000256" key="3">
    <source>
        <dbReference type="ARBA" id="ARBA00022692"/>
    </source>
</evidence>
<dbReference type="GO" id="GO:0022857">
    <property type="term" value="F:transmembrane transporter activity"/>
    <property type="evidence" value="ECO:0007669"/>
    <property type="project" value="InterPro"/>
</dbReference>
<feature type="transmembrane region" description="Helical" evidence="6">
    <location>
        <begin position="270"/>
        <end position="293"/>
    </location>
</feature>
<dbReference type="EMBL" id="CAJB01000411">
    <property type="protein sequence ID" value="CCH80145.1"/>
    <property type="molecule type" value="Genomic_DNA"/>
</dbReference>
<evidence type="ECO:0000256" key="5">
    <source>
        <dbReference type="ARBA" id="ARBA00023136"/>
    </source>
</evidence>
<comment type="subcellular location">
    <subcellularLocation>
        <location evidence="1">Cell membrane</location>
        <topology evidence="1">Multi-pass membrane protein</topology>
    </subcellularLocation>
</comment>
<dbReference type="AlphaFoldDB" id="A0A077M7X1"/>
<keyword evidence="5 6" id="KW-0472">Membrane</keyword>
<feature type="transmembrane region" description="Helical" evidence="6">
    <location>
        <begin position="331"/>
        <end position="353"/>
    </location>
</feature>
<feature type="transmembrane region" description="Helical" evidence="6">
    <location>
        <begin position="154"/>
        <end position="176"/>
    </location>
</feature>
<evidence type="ECO:0000256" key="4">
    <source>
        <dbReference type="ARBA" id="ARBA00022989"/>
    </source>
</evidence>
<feature type="transmembrane region" description="Helical" evidence="6">
    <location>
        <begin position="57"/>
        <end position="76"/>
    </location>
</feature>
<feature type="transmembrane region" description="Helical" evidence="6">
    <location>
        <begin position="88"/>
        <end position="109"/>
    </location>
</feature>
<feature type="transmembrane region" description="Helical" evidence="6">
    <location>
        <begin position="300"/>
        <end position="319"/>
    </location>
</feature>
<dbReference type="PRINTS" id="PR01988">
    <property type="entry name" value="EXPORTERBACE"/>
</dbReference>
<evidence type="ECO:0000313" key="7">
    <source>
        <dbReference type="EMBL" id="CCH80145.1"/>
    </source>
</evidence>
<dbReference type="RefSeq" id="WP_048552146.1">
    <property type="nucleotide sequence ID" value="NZ_HF570958.1"/>
</dbReference>
<name>A0A077M7X1_9MICO</name>
<dbReference type="GO" id="GO:0005886">
    <property type="term" value="C:plasma membrane"/>
    <property type="evidence" value="ECO:0007669"/>
    <property type="project" value="UniProtKB-SubCell"/>
</dbReference>
<feature type="transmembrane region" description="Helical" evidence="6">
    <location>
        <begin position="25"/>
        <end position="51"/>
    </location>
</feature>
<dbReference type="CDD" id="cd06173">
    <property type="entry name" value="MFS_MefA_like"/>
    <property type="match status" value="1"/>
</dbReference>
<feature type="transmembrane region" description="Helical" evidence="6">
    <location>
        <begin position="238"/>
        <end position="258"/>
    </location>
</feature>
<sequence>MTDRHAAELSAVDRSIWRDAMFDRYWLGHALSAFGDQITALGLPLLAVVVLDASPGQVGVLTAAVWVPNLASLLIGPWVDAHCRQQRLMIAADLFRFLAILSIPVAAGLDRLGMPVLYAAAVALGAGGVLYNSAYPSFFVRLVPKAQYVAANSLLSTTLSIAAVAGPAAAGVLIATLSAPNALVVDALTFLLSATAIATVRTRFRPPGSTAQTPGPYLRRLRGGASYLARHAYLRASLLASTTLNLAGFAIQAVLILYASRHLHLGSAEIGLTLSIGATGGLLGAVTAAPVAARIGAGRTMALGVTTASIPFAGLAIVGSTPAVGVGAAGAGVAGVASIAAAEFLAAWAVMLFDITNNAMRAVVTADAMRGRVAGAYATVNYGSRPIGALLGGACATTFGVPATLVIAGLVGGFAGLWIVRSPVIHVRAVTSL</sequence>
<evidence type="ECO:0000256" key="1">
    <source>
        <dbReference type="ARBA" id="ARBA00004651"/>
    </source>
</evidence>
<dbReference type="OrthoDB" id="9815525at2"/>
<evidence type="ECO:0000256" key="2">
    <source>
        <dbReference type="ARBA" id="ARBA00022475"/>
    </source>
</evidence>
<accession>A0A077M7X1</accession>
<dbReference type="Pfam" id="PF07690">
    <property type="entry name" value="MFS_1"/>
    <property type="match status" value="1"/>
</dbReference>
<feature type="transmembrane region" description="Helical" evidence="6">
    <location>
        <begin position="182"/>
        <end position="200"/>
    </location>
</feature>
<proteinExistence type="predicted"/>
<dbReference type="Gene3D" id="1.20.1250.20">
    <property type="entry name" value="MFS general substrate transporter like domains"/>
    <property type="match status" value="1"/>
</dbReference>
<dbReference type="SUPFAM" id="SSF103473">
    <property type="entry name" value="MFS general substrate transporter"/>
    <property type="match status" value="1"/>
</dbReference>
<keyword evidence="4 6" id="KW-1133">Transmembrane helix</keyword>
<evidence type="ECO:0000313" key="8">
    <source>
        <dbReference type="Proteomes" id="UP000035721"/>
    </source>
</evidence>
<comment type="caution">
    <text evidence="7">The sequence shown here is derived from an EMBL/GenBank/DDBJ whole genome shotgun (WGS) entry which is preliminary data.</text>
</comment>
<dbReference type="PANTHER" id="PTHR23513">
    <property type="entry name" value="INTEGRAL MEMBRANE EFFLUX PROTEIN-RELATED"/>
    <property type="match status" value="1"/>
</dbReference>
<organism evidence="7 8">
    <name type="scientific">Nostocoides japonicum T1-X7</name>
    <dbReference type="NCBI Taxonomy" id="1194083"/>
    <lineage>
        <taxon>Bacteria</taxon>
        <taxon>Bacillati</taxon>
        <taxon>Actinomycetota</taxon>
        <taxon>Actinomycetes</taxon>
        <taxon>Micrococcales</taxon>
        <taxon>Intrasporangiaceae</taxon>
        <taxon>Nostocoides</taxon>
    </lineage>
</organism>
<evidence type="ECO:0000256" key="6">
    <source>
        <dbReference type="SAM" id="Phobius"/>
    </source>
</evidence>
<dbReference type="Proteomes" id="UP000035721">
    <property type="component" value="Unassembled WGS sequence"/>
</dbReference>
<keyword evidence="3 6" id="KW-0812">Transmembrane</keyword>
<protein>
    <submittedName>
        <fullName evidence="7">Major facilitator superfamily MFS_1</fullName>
    </submittedName>
</protein>
<keyword evidence="2" id="KW-1003">Cell membrane</keyword>
<dbReference type="InterPro" id="IPR011701">
    <property type="entry name" value="MFS"/>
</dbReference>
<keyword evidence="8" id="KW-1185">Reference proteome</keyword>
<dbReference type="InterPro" id="IPR022324">
    <property type="entry name" value="Bacilysin_exporter_BacE_put"/>
</dbReference>
<reference evidence="7 8" key="1">
    <citation type="journal article" date="2013" name="ISME J.">
        <title>A metabolic model for members of the genus Tetrasphaera involved in enhanced biological phosphorus removal.</title>
        <authorList>
            <person name="Kristiansen R."/>
            <person name="Nguyen H.T.T."/>
            <person name="Saunders A.M."/>
            <person name="Nielsen J.L."/>
            <person name="Wimmer R."/>
            <person name="Le V.Q."/>
            <person name="McIlroy S.J."/>
            <person name="Petrovski S."/>
            <person name="Seviour R.J."/>
            <person name="Calteau A."/>
            <person name="Nielsen K.L."/>
            <person name="Nielsen P.H."/>
        </authorList>
    </citation>
    <scope>NUCLEOTIDE SEQUENCE [LARGE SCALE GENOMIC DNA]</scope>
    <source>
        <strain evidence="7 8">T1-X7</strain>
    </source>
</reference>
<dbReference type="InterPro" id="IPR036259">
    <property type="entry name" value="MFS_trans_sf"/>
</dbReference>